<dbReference type="RefSeq" id="WP_342077975.1">
    <property type="nucleotide sequence ID" value="NZ_CP151767.2"/>
</dbReference>
<keyword evidence="8" id="KW-1185">Reference proteome</keyword>
<dbReference type="Pfam" id="PF14759">
    <property type="entry name" value="Reductase_C"/>
    <property type="match status" value="1"/>
</dbReference>
<evidence type="ECO:0000259" key="5">
    <source>
        <dbReference type="Pfam" id="PF07992"/>
    </source>
</evidence>
<organism evidence="7 8">
    <name type="scientific">Yoonia rhodophyticola</name>
    <dbReference type="NCBI Taxonomy" id="3137370"/>
    <lineage>
        <taxon>Bacteria</taxon>
        <taxon>Pseudomonadati</taxon>
        <taxon>Pseudomonadota</taxon>
        <taxon>Alphaproteobacteria</taxon>
        <taxon>Rhodobacterales</taxon>
        <taxon>Paracoccaceae</taxon>
        <taxon>Yoonia</taxon>
    </lineage>
</organism>
<keyword evidence="2" id="KW-0285">Flavoprotein</keyword>
<dbReference type="KEGG" id="yrh:AABB31_07355"/>
<sequence>MNHVVVVGAGQAGAALVARLRTEGFTGQITLIGAEKVPPYQRPPLSKAYLLGDMTQERLYLRPPAFYADQDIKLRLDVSVTAIDPAAKTLTLSDAQVLHYDQLALTTGAEPHRLPAKIGGALGNVFTMRDLADADAIAPAFAPGRKVLIVGGGYIGLEAAAVASKRGLDVTLVEMADRILQRVAAPETSDYFRALHQSHGVRILEGTGLKELRGNDTVTGAVLTDGTEIAVDFVVVGVGVKPATALAEAAGLEVSNGITTDDFGRSSDPHIWAAGDCASCLFEGERIRIESVGNAIAQAEAVACNILGANSPYQPKPWFWSDQYDCKLQIAGLNLGYTDVYMRKGDAPGVQSNWYFNGPRLIAVDAMNDPRNYMIGKRLIEAGRSPAPAALVDPATDMKALLRA</sequence>
<dbReference type="AlphaFoldDB" id="A0AAN0NLE5"/>
<dbReference type="Gene3D" id="3.30.390.30">
    <property type="match status" value="1"/>
</dbReference>
<dbReference type="SUPFAM" id="SSF51905">
    <property type="entry name" value="FAD/NAD(P)-binding domain"/>
    <property type="match status" value="2"/>
</dbReference>
<evidence type="ECO:0000256" key="1">
    <source>
        <dbReference type="ARBA" id="ARBA00001974"/>
    </source>
</evidence>
<comment type="cofactor">
    <cofactor evidence="1">
        <name>FAD</name>
        <dbReference type="ChEBI" id="CHEBI:57692"/>
    </cofactor>
</comment>
<feature type="domain" description="Reductase C-terminal" evidence="6">
    <location>
        <begin position="318"/>
        <end position="402"/>
    </location>
</feature>
<name>A0AAN0NLE5_9RHOB</name>
<evidence type="ECO:0000256" key="2">
    <source>
        <dbReference type="ARBA" id="ARBA00022630"/>
    </source>
</evidence>
<dbReference type="InterPro" id="IPR028202">
    <property type="entry name" value="Reductase_C"/>
</dbReference>
<dbReference type="PRINTS" id="PR00411">
    <property type="entry name" value="PNDRDTASEI"/>
</dbReference>
<evidence type="ECO:0000256" key="4">
    <source>
        <dbReference type="ARBA" id="ARBA00023002"/>
    </source>
</evidence>
<dbReference type="PRINTS" id="PR00368">
    <property type="entry name" value="FADPNR"/>
</dbReference>
<dbReference type="PANTHER" id="PTHR43557:SF2">
    <property type="entry name" value="RIESKE DOMAIN-CONTAINING PROTEIN-RELATED"/>
    <property type="match status" value="1"/>
</dbReference>
<dbReference type="Pfam" id="PF07992">
    <property type="entry name" value="Pyr_redox_2"/>
    <property type="match status" value="1"/>
</dbReference>
<evidence type="ECO:0000259" key="6">
    <source>
        <dbReference type="Pfam" id="PF14759"/>
    </source>
</evidence>
<keyword evidence="3" id="KW-0274">FAD</keyword>
<gene>
    <name evidence="7" type="ORF">AABB31_07355</name>
</gene>
<dbReference type="InterPro" id="IPR036188">
    <property type="entry name" value="FAD/NAD-bd_sf"/>
</dbReference>
<dbReference type="EMBL" id="CP151767">
    <property type="protein sequence ID" value="WZU68685.1"/>
    <property type="molecule type" value="Genomic_DNA"/>
</dbReference>
<dbReference type="InterPro" id="IPR016156">
    <property type="entry name" value="FAD/NAD-linked_Rdtase_dimer_sf"/>
</dbReference>
<dbReference type="SUPFAM" id="SSF55424">
    <property type="entry name" value="FAD/NAD-linked reductases, dimerisation (C-terminal) domain"/>
    <property type="match status" value="1"/>
</dbReference>
<feature type="domain" description="FAD/NAD(P)-binding" evidence="5">
    <location>
        <begin position="3"/>
        <end position="299"/>
    </location>
</feature>
<proteinExistence type="predicted"/>
<protein>
    <submittedName>
        <fullName evidence="7">NAD(P)/FAD-dependent oxidoreductase</fullName>
    </submittedName>
</protein>
<evidence type="ECO:0000313" key="8">
    <source>
        <dbReference type="Proteomes" id="UP001470809"/>
    </source>
</evidence>
<reference evidence="7" key="1">
    <citation type="submission" date="2024-08" db="EMBL/GenBank/DDBJ databases">
        <title>Phylogenomic analyses of a clade within the roseobacter group suggest taxonomic reassignments of species of the genera Aestuariivita, Citreicella, Loktanella, Nautella, Pelagibaca, Ruegeria, Thalassobius, Thiobacimonas and Tropicibacter, and the proposal o.</title>
        <authorList>
            <person name="Jeon C.O."/>
        </authorList>
    </citation>
    <scope>NUCLEOTIDE SEQUENCE</scope>
    <source>
        <strain evidence="7">SS1-5</strain>
    </source>
</reference>
<dbReference type="InterPro" id="IPR023753">
    <property type="entry name" value="FAD/NAD-binding_dom"/>
</dbReference>
<accession>A0AAN0NLE5</accession>
<dbReference type="GO" id="GO:0005737">
    <property type="term" value="C:cytoplasm"/>
    <property type="evidence" value="ECO:0007669"/>
    <property type="project" value="TreeGrafter"/>
</dbReference>
<evidence type="ECO:0000256" key="3">
    <source>
        <dbReference type="ARBA" id="ARBA00022827"/>
    </source>
</evidence>
<dbReference type="Proteomes" id="UP001470809">
    <property type="component" value="Chromosome"/>
</dbReference>
<dbReference type="PANTHER" id="PTHR43557">
    <property type="entry name" value="APOPTOSIS-INDUCING FACTOR 1"/>
    <property type="match status" value="1"/>
</dbReference>
<dbReference type="Gene3D" id="3.50.50.60">
    <property type="entry name" value="FAD/NAD(P)-binding domain"/>
    <property type="match status" value="2"/>
</dbReference>
<evidence type="ECO:0000313" key="7">
    <source>
        <dbReference type="EMBL" id="WZU68685.1"/>
    </source>
</evidence>
<dbReference type="GO" id="GO:0016651">
    <property type="term" value="F:oxidoreductase activity, acting on NAD(P)H"/>
    <property type="evidence" value="ECO:0007669"/>
    <property type="project" value="TreeGrafter"/>
</dbReference>
<keyword evidence="4" id="KW-0560">Oxidoreductase</keyword>
<dbReference type="InterPro" id="IPR050446">
    <property type="entry name" value="FAD-oxidoreductase/Apoptosis"/>
</dbReference>